<dbReference type="GO" id="GO:0003677">
    <property type="term" value="F:DNA binding"/>
    <property type="evidence" value="ECO:0007669"/>
    <property type="project" value="InterPro"/>
</dbReference>
<accession>A0A0G0YWW4</accession>
<organism evidence="2 3">
    <name type="scientific">Candidatus Daviesbacteria bacterium GW2011_GWB1_41_5</name>
    <dbReference type="NCBI Taxonomy" id="1618429"/>
    <lineage>
        <taxon>Bacteria</taxon>
        <taxon>Candidatus Daviesiibacteriota</taxon>
    </lineage>
</organism>
<dbReference type="Proteomes" id="UP000034753">
    <property type="component" value="Unassembled WGS sequence"/>
</dbReference>
<comment type="caution">
    <text evidence="2">The sequence shown here is derived from an EMBL/GenBank/DDBJ whole genome shotgun (WGS) entry which is preliminary data.</text>
</comment>
<name>A0A0G0YWW4_9BACT</name>
<dbReference type="InterPro" id="IPR010982">
    <property type="entry name" value="Lambda_DNA-bd_dom_sf"/>
</dbReference>
<evidence type="ECO:0000313" key="3">
    <source>
        <dbReference type="Proteomes" id="UP000034753"/>
    </source>
</evidence>
<dbReference type="SUPFAM" id="SSF47413">
    <property type="entry name" value="lambda repressor-like DNA-binding domains"/>
    <property type="match status" value="1"/>
</dbReference>
<protein>
    <submittedName>
        <fullName evidence="2">Helix-turn-helix domain protein</fullName>
    </submittedName>
</protein>
<sequence length="99" mass="11487">MNYAKYKQEMTWEEYGKILMKRPGFKEAQEETRLEYEIARALIKARIEKGLTQAEVAKMMKTKQSVISRVENARTMPSLAFLKRLAGVLDASLQVQFKV</sequence>
<feature type="domain" description="HTH cro/C1-type" evidence="1">
    <location>
        <begin position="42"/>
        <end position="96"/>
    </location>
</feature>
<dbReference type="PROSITE" id="PS50943">
    <property type="entry name" value="HTH_CROC1"/>
    <property type="match status" value="1"/>
</dbReference>
<evidence type="ECO:0000259" key="1">
    <source>
        <dbReference type="PROSITE" id="PS50943"/>
    </source>
</evidence>
<evidence type="ECO:0000313" key="2">
    <source>
        <dbReference type="EMBL" id="KKS14171.1"/>
    </source>
</evidence>
<dbReference type="SMART" id="SM00530">
    <property type="entry name" value="HTH_XRE"/>
    <property type="match status" value="1"/>
</dbReference>
<proteinExistence type="predicted"/>
<dbReference type="AlphaFoldDB" id="A0A0G0YWW4"/>
<reference evidence="2 3" key="1">
    <citation type="journal article" date="2015" name="Nature">
        <title>rRNA introns, odd ribosomes, and small enigmatic genomes across a large radiation of phyla.</title>
        <authorList>
            <person name="Brown C.T."/>
            <person name="Hug L.A."/>
            <person name="Thomas B.C."/>
            <person name="Sharon I."/>
            <person name="Castelle C.J."/>
            <person name="Singh A."/>
            <person name="Wilkins M.J."/>
            <person name="Williams K.H."/>
            <person name="Banfield J.F."/>
        </authorList>
    </citation>
    <scope>NUCLEOTIDE SEQUENCE [LARGE SCALE GENOMIC DNA]</scope>
</reference>
<dbReference type="InterPro" id="IPR001387">
    <property type="entry name" value="Cro/C1-type_HTH"/>
</dbReference>
<gene>
    <name evidence="2" type="ORF">UU67_C0006G0011</name>
</gene>
<dbReference type="CDD" id="cd00093">
    <property type="entry name" value="HTH_XRE"/>
    <property type="match status" value="1"/>
</dbReference>
<dbReference type="EMBL" id="LCBN01000006">
    <property type="protein sequence ID" value="KKS14171.1"/>
    <property type="molecule type" value="Genomic_DNA"/>
</dbReference>
<dbReference type="Pfam" id="PF01381">
    <property type="entry name" value="HTH_3"/>
    <property type="match status" value="1"/>
</dbReference>
<dbReference type="Gene3D" id="1.10.260.40">
    <property type="entry name" value="lambda repressor-like DNA-binding domains"/>
    <property type="match status" value="1"/>
</dbReference>